<organism evidence="2 3">
    <name type="scientific">Ectothiorhodospira mobilis</name>
    <dbReference type="NCBI Taxonomy" id="195064"/>
    <lineage>
        <taxon>Bacteria</taxon>
        <taxon>Pseudomonadati</taxon>
        <taxon>Pseudomonadota</taxon>
        <taxon>Gammaproteobacteria</taxon>
        <taxon>Chromatiales</taxon>
        <taxon>Ectothiorhodospiraceae</taxon>
        <taxon>Ectothiorhodospira</taxon>
    </lineage>
</organism>
<keyword evidence="3" id="KW-1185">Reference proteome</keyword>
<keyword evidence="1" id="KW-1133">Transmembrane helix</keyword>
<protein>
    <submittedName>
        <fullName evidence="2">Type IV pilus assembly protein PilW</fullName>
    </submittedName>
</protein>
<gene>
    <name evidence="2" type="ORF">SAMN05421721_12415</name>
</gene>
<keyword evidence="1" id="KW-0472">Membrane</keyword>
<reference evidence="2 3" key="1">
    <citation type="submission" date="2016-10" db="EMBL/GenBank/DDBJ databases">
        <authorList>
            <person name="de Groot N.N."/>
        </authorList>
    </citation>
    <scope>NUCLEOTIDE SEQUENCE [LARGE SCALE GENOMIC DNA]</scope>
    <source>
        <strain evidence="2 3">DSM 4180</strain>
    </source>
</reference>
<accession>A0A1I4SY91</accession>
<dbReference type="Pfam" id="PF16074">
    <property type="entry name" value="PilW"/>
    <property type="match status" value="1"/>
</dbReference>
<keyword evidence="1" id="KW-0812">Transmembrane</keyword>
<evidence type="ECO:0000313" key="2">
    <source>
        <dbReference type="EMBL" id="SFM69293.1"/>
    </source>
</evidence>
<feature type="transmembrane region" description="Helical" evidence="1">
    <location>
        <begin position="6"/>
        <end position="25"/>
    </location>
</feature>
<name>A0A1I4SY91_ECTMO</name>
<sequence length="346" mass="37785">MTLTELMVAMLLGLLLIAATIQVFIGSKQTYRTTEASSVVQENGRFADHFLSHDLRMAGFFGCLGQSELEFTNNVDASSNKYPSDVGAAVDISSENELRAYVISNSLPADLSALGLNMGSNEGDVMPDTEAVLIRRANQCPGGRVVPPLMGDQSANIKIADAESCGLEQNAVALITDCQTADAFGITNNPVSGSKDTLTHSNALNLSNNLSTTYGEDAWVYSMYAAVYYIGRDRAGEPSLYRWSLGKGGTMQAEELVGDIEDLAFEFGIDQDEDFVADTYLDTSELSAADWARVVAVRYSLVARSNEENVIDDVQEYRFDGQDMEGTDRRLRHVFTKTVSLRNRLK</sequence>
<dbReference type="EMBL" id="FOUO01000024">
    <property type="protein sequence ID" value="SFM69293.1"/>
    <property type="molecule type" value="Genomic_DNA"/>
</dbReference>
<dbReference type="AlphaFoldDB" id="A0A1I4SY91"/>
<evidence type="ECO:0000256" key="1">
    <source>
        <dbReference type="SAM" id="Phobius"/>
    </source>
</evidence>
<dbReference type="GO" id="GO:0043683">
    <property type="term" value="P:type IV pilus assembly"/>
    <property type="evidence" value="ECO:0007669"/>
    <property type="project" value="InterPro"/>
</dbReference>
<dbReference type="STRING" id="195064.SAMN05421721_12415"/>
<evidence type="ECO:0000313" key="3">
    <source>
        <dbReference type="Proteomes" id="UP000199556"/>
    </source>
</evidence>
<proteinExistence type="predicted"/>
<dbReference type="InterPro" id="IPR032092">
    <property type="entry name" value="PilW"/>
</dbReference>
<dbReference type="Proteomes" id="UP000199556">
    <property type="component" value="Unassembled WGS sequence"/>
</dbReference>